<gene>
    <name evidence="2" type="ORF">Scaly_2031600</name>
</gene>
<dbReference type="AlphaFoldDB" id="A0AAW2N2C0"/>
<accession>A0AAW2N2C0</accession>
<keyword evidence="1" id="KW-1133">Transmembrane helix</keyword>
<sequence>MAVAAQASLRFHQNSAFFPGHPRLFRNSQLRPPPGFSSARIRASSAVALEPELTTEAQHTTDVDLFACPICYEPLIRKGPSGFNLPAIYRSGFKCRKCNKSYSSKNIYLDLTVTSGTKEYNEFKPAGTELFRSPLVSFVYERGWRQNFNRSGFPGPDEENFQPLTCGAFYGTKLIFCGKRWQIYKIGIGPSLLSVSTLLLFLLLYAISWMLVCIPGGRCFDWLVLHVARECSGDCWLLCRFPVIVKGSADVWWSSTLVVVVWTWVGLACVGLRSGSVLSRGRESVAWCCVVDCRQLSGRGVDRVLWYLLHALGGEVGVFGVKLRGVRRVTGFLRLFGPGSLELLCQVWMRLAVVRSRGVVCLLRLVFGGMSFVVGVVFGCWGGVGWVVFVGWGGLLFGWWCVGLGVSGWFGGVLLGLEVGVAPSCLFVLDLCSMGDVALLSIFFGDHGDKTILGSNQYSILLSTINGKWFLHSTDTPQEAMLLLS</sequence>
<reference evidence="2" key="1">
    <citation type="submission" date="2020-06" db="EMBL/GenBank/DDBJ databases">
        <authorList>
            <person name="Li T."/>
            <person name="Hu X."/>
            <person name="Zhang T."/>
            <person name="Song X."/>
            <person name="Zhang H."/>
            <person name="Dai N."/>
            <person name="Sheng W."/>
            <person name="Hou X."/>
            <person name="Wei L."/>
        </authorList>
    </citation>
    <scope>NUCLEOTIDE SEQUENCE</scope>
    <source>
        <strain evidence="2">KEN8</strain>
        <tissue evidence="2">Leaf</tissue>
    </source>
</reference>
<evidence type="ECO:0000313" key="2">
    <source>
        <dbReference type="EMBL" id="KAL0337565.1"/>
    </source>
</evidence>
<dbReference type="GO" id="GO:0032259">
    <property type="term" value="P:methylation"/>
    <property type="evidence" value="ECO:0007669"/>
    <property type="project" value="UniProtKB-KW"/>
</dbReference>
<feature type="transmembrane region" description="Helical" evidence="1">
    <location>
        <begin position="251"/>
        <end position="272"/>
    </location>
</feature>
<dbReference type="EMBL" id="JACGWM010000012">
    <property type="protein sequence ID" value="KAL0337565.1"/>
    <property type="molecule type" value="Genomic_DNA"/>
</dbReference>
<feature type="transmembrane region" description="Helical" evidence="1">
    <location>
        <begin position="188"/>
        <end position="212"/>
    </location>
</feature>
<feature type="transmembrane region" description="Helical" evidence="1">
    <location>
        <begin position="395"/>
        <end position="417"/>
    </location>
</feature>
<proteinExistence type="predicted"/>
<comment type="caution">
    <text evidence="2">The sequence shown here is derived from an EMBL/GenBank/DDBJ whole genome shotgun (WGS) entry which is preliminary data.</text>
</comment>
<keyword evidence="2" id="KW-0489">Methyltransferase</keyword>
<protein>
    <submittedName>
        <fullName evidence="2">Methyltransferase, chloroplastic</fullName>
    </submittedName>
</protein>
<organism evidence="2">
    <name type="scientific">Sesamum calycinum</name>
    <dbReference type="NCBI Taxonomy" id="2727403"/>
    <lineage>
        <taxon>Eukaryota</taxon>
        <taxon>Viridiplantae</taxon>
        <taxon>Streptophyta</taxon>
        <taxon>Embryophyta</taxon>
        <taxon>Tracheophyta</taxon>
        <taxon>Spermatophyta</taxon>
        <taxon>Magnoliopsida</taxon>
        <taxon>eudicotyledons</taxon>
        <taxon>Gunneridae</taxon>
        <taxon>Pentapetalae</taxon>
        <taxon>asterids</taxon>
        <taxon>lamiids</taxon>
        <taxon>Lamiales</taxon>
        <taxon>Pedaliaceae</taxon>
        <taxon>Sesamum</taxon>
    </lineage>
</organism>
<keyword evidence="1" id="KW-0812">Transmembrane</keyword>
<name>A0AAW2N2C0_9LAMI</name>
<dbReference type="GO" id="GO:0008168">
    <property type="term" value="F:methyltransferase activity"/>
    <property type="evidence" value="ECO:0007669"/>
    <property type="project" value="UniProtKB-KW"/>
</dbReference>
<reference evidence="2" key="2">
    <citation type="journal article" date="2024" name="Plant">
        <title>Genomic evolution and insights into agronomic trait innovations of Sesamum species.</title>
        <authorList>
            <person name="Miao H."/>
            <person name="Wang L."/>
            <person name="Qu L."/>
            <person name="Liu H."/>
            <person name="Sun Y."/>
            <person name="Le M."/>
            <person name="Wang Q."/>
            <person name="Wei S."/>
            <person name="Zheng Y."/>
            <person name="Lin W."/>
            <person name="Duan Y."/>
            <person name="Cao H."/>
            <person name="Xiong S."/>
            <person name="Wang X."/>
            <person name="Wei L."/>
            <person name="Li C."/>
            <person name="Ma Q."/>
            <person name="Ju M."/>
            <person name="Zhao R."/>
            <person name="Li G."/>
            <person name="Mu C."/>
            <person name="Tian Q."/>
            <person name="Mei H."/>
            <person name="Zhang T."/>
            <person name="Gao T."/>
            <person name="Zhang H."/>
        </authorList>
    </citation>
    <scope>NUCLEOTIDE SEQUENCE</scope>
    <source>
        <strain evidence="2">KEN8</strain>
    </source>
</reference>
<keyword evidence="2" id="KW-0808">Transferase</keyword>
<feature type="transmembrane region" description="Helical" evidence="1">
    <location>
        <begin position="365"/>
        <end position="389"/>
    </location>
</feature>
<evidence type="ECO:0000256" key="1">
    <source>
        <dbReference type="SAM" id="Phobius"/>
    </source>
</evidence>
<keyword evidence="1" id="KW-0472">Membrane</keyword>